<evidence type="ECO:0000256" key="4">
    <source>
        <dbReference type="ARBA" id="ARBA00023136"/>
    </source>
</evidence>
<dbReference type="InterPro" id="IPR007074">
    <property type="entry name" value="LicD/FKTN/FKRP_NTP_transf"/>
</dbReference>
<gene>
    <name evidence="7" type="ORF">PV05_00074</name>
</gene>
<evidence type="ECO:0000259" key="6">
    <source>
        <dbReference type="Pfam" id="PF04991"/>
    </source>
</evidence>
<name>A0A0D2EVS1_9EURO</name>
<sequence length="256" mass="29130">MTILLVLVVWLRPAPKFASYDLISPSARYASDGTGIDQLDSNVNPSSKGAPQYFLESYSHRDRRFAGPTRLSDAERQQGLARLVRAYLAKMDQLGIATWLAHGTLLSWYWNQHIFPWDVDCDMHLHYSGLTSLAQCCNGSIHIVDENKYLFDVNAYIRERNGTRDRRNVIDARWIDLETGLYVDITAVSIAEISANNETSVNVVEAKDGHQYLESDVFPLEHTTFEDTEVLVPKNATKVLIREYGRKGLTLRFFRG</sequence>
<dbReference type="GO" id="GO:0009100">
    <property type="term" value="P:glycoprotein metabolic process"/>
    <property type="evidence" value="ECO:0007669"/>
    <property type="project" value="UniProtKB-ARBA"/>
</dbReference>
<dbReference type="Pfam" id="PF04991">
    <property type="entry name" value="LicD"/>
    <property type="match status" value="2"/>
</dbReference>
<dbReference type="GeneID" id="25321982"/>
<dbReference type="PANTHER" id="PTHR15407:SF28">
    <property type="entry name" value="RIBITOL-5-PHOSPHATE TRANSFERASE FKTN"/>
    <property type="match status" value="1"/>
</dbReference>
<keyword evidence="4" id="KW-0472">Membrane</keyword>
<evidence type="ECO:0000256" key="2">
    <source>
        <dbReference type="ARBA" id="ARBA00022692"/>
    </source>
</evidence>
<keyword evidence="2" id="KW-0812">Transmembrane</keyword>
<feature type="domain" description="LicD/FKTN/FKRP nucleotidyltransferase" evidence="6">
    <location>
        <begin position="204"/>
        <end position="245"/>
    </location>
</feature>
<dbReference type="RefSeq" id="XP_013320392.1">
    <property type="nucleotide sequence ID" value="XM_013464938.1"/>
</dbReference>
<dbReference type="EMBL" id="KN847317">
    <property type="protein sequence ID" value="KIW59808.1"/>
    <property type="molecule type" value="Genomic_DNA"/>
</dbReference>
<reference evidence="7 8" key="1">
    <citation type="submission" date="2015-01" db="EMBL/GenBank/DDBJ databases">
        <title>The Genome Sequence of Exophiala xenobiotica CBS118157.</title>
        <authorList>
            <consortium name="The Broad Institute Genomics Platform"/>
            <person name="Cuomo C."/>
            <person name="de Hoog S."/>
            <person name="Gorbushina A."/>
            <person name="Stielow B."/>
            <person name="Teixiera M."/>
            <person name="Abouelleil A."/>
            <person name="Chapman S.B."/>
            <person name="Priest M."/>
            <person name="Young S.K."/>
            <person name="Wortman J."/>
            <person name="Nusbaum C."/>
            <person name="Birren B."/>
        </authorList>
    </citation>
    <scope>NUCLEOTIDE SEQUENCE [LARGE SCALE GENOMIC DNA]</scope>
    <source>
        <strain evidence="7 8">CBS 118157</strain>
    </source>
</reference>
<accession>A0A0D2EVS1</accession>
<feature type="domain" description="LicD/FKTN/FKRP nucleotidyltransferase" evidence="6">
    <location>
        <begin position="94"/>
        <end position="198"/>
    </location>
</feature>
<dbReference type="Proteomes" id="UP000054342">
    <property type="component" value="Unassembled WGS sequence"/>
</dbReference>
<evidence type="ECO:0000313" key="8">
    <source>
        <dbReference type="Proteomes" id="UP000054342"/>
    </source>
</evidence>
<dbReference type="OrthoDB" id="444255at2759"/>
<protein>
    <recommendedName>
        <fullName evidence="6">LicD/FKTN/FKRP nucleotidyltransferase domain-containing protein</fullName>
    </recommendedName>
</protein>
<keyword evidence="5" id="KW-0732">Signal</keyword>
<evidence type="ECO:0000256" key="1">
    <source>
        <dbReference type="ARBA" id="ARBA00004167"/>
    </source>
</evidence>
<organism evidence="7 8">
    <name type="scientific">Exophiala xenobiotica</name>
    <dbReference type="NCBI Taxonomy" id="348802"/>
    <lineage>
        <taxon>Eukaryota</taxon>
        <taxon>Fungi</taxon>
        <taxon>Dikarya</taxon>
        <taxon>Ascomycota</taxon>
        <taxon>Pezizomycotina</taxon>
        <taxon>Eurotiomycetes</taxon>
        <taxon>Chaetothyriomycetidae</taxon>
        <taxon>Chaetothyriales</taxon>
        <taxon>Herpotrichiellaceae</taxon>
        <taxon>Exophiala</taxon>
    </lineage>
</organism>
<dbReference type="STRING" id="348802.A0A0D2EVS1"/>
<evidence type="ECO:0000256" key="3">
    <source>
        <dbReference type="ARBA" id="ARBA00022989"/>
    </source>
</evidence>
<evidence type="ECO:0000256" key="5">
    <source>
        <dbReference type="SAM" id="SignalP"/>
    </source>
</evidence>
<dbReference type="AlphaFoldDB" id="A0A0D2EVS1"/>
<feature type="signal peptide" evidence="5">
    <location>
        <begin position="1"/>
        <end position="18"/>
    </location>
</feature>
<keyword evidence="3" id="KW-1133">Transmembrane helix</keyword>
<dbReference type="GO" id="GO:0016020">
    <property type="term" value="C:membrane"/>
    <property type="evidence" value="ECO:0007669"/>
    <property type="project" value="UniProtKB-SubCell"/>
</dbReference>
<proteinExistence type="predicted"/>
<dbReference type="PANTHER" id="PTHR15407">
    <property type="entry name" value="FUKUTIN-RELATED"/>
    <property type="match status" value="1"/>
</dbReference>
<keyword evidence="8" id="KW-1185">Reference proteome</keyword>
<feature type="chain" id="PRO_5002252549" description="LicD/FKTN/FKRP nucleotidyltransferase domain-containing protein" evidence="5">
    <location>
        <begin position="19"/>
        <end position="256"/>
    </location>
</feature>
<dbReference type="InterPro" id="IPR009644">
    <property type="entry name" value="FKTN/MNN4/W02B3.4-1"/>
</dbReference>
<evidence type="ECO:0000313" key="7">
    <source>
        <dbReference type="EMBL" id="KIW59808.1"/>
    </source>
</evidence>
<dbReference type="HOGENOM" id="CLU_052528_0_0_1"/>
<comment type="subcellular location">
    <subcellularLocation>
        <location evidence="1">Membrane</location>
        <topology evidence="1">Single-pass membrane protein</topology>
    </subcellularLocation>
</comment>